<evidence type="ECO:0000313" key="4">
    <source>
        <dbReference type="EMBL" id="GAP03391.1"/>
    </source>
</evidence>
<gene>
    <name evidence="4" type="ORF">FPFC_070060</name>
</gene>
<name>A0A3F3GVL4_9LACO</name>
<feature type="region of interest" description="Disordered" evidence="2">
    <location>
        <begin position="1264"/>
        <end position="1296"/>
    </location>
</feature>
<dbReference type="STRING" id="220714.SAMN05660469_1352"/>
<evidence type="ECO:0000313" key="5">
    <source>
        <dbReference type="Proteomes" id="UP000061227"/>
    </source>
</evidence>
<feature type="coiled-coil region" evidence="1">
    <location>
        <begin position="375"/>
        <end position="402"/>
    </location>
</feature>
<feature type="compositionally biased region" description="Polar residues" evidence="2">
    <location>
        <begin position="171"/>
        <end position="181"/>
    </location>
</feature>
<evidence type="ECO:0000256" key="2">
    <source>
        <dbReference type="SAM" id="MobiDB-lite"/>
    </source>
</evidence>
<reference evidence="4 5" key="1">
    <citation type="journal article" date="2015" name="BMC Genomics">
        <title>Comparative genomics of Fructobacillus spp. and Leuconostoc spp. reveals niche-specific evolution of Fructobacillus spp.</title>
        <authorList>
            <person name="Endo A."/>
            <person name="Tanizawa Y."/>
            <person name="Tanaka N."/>
            <person name="Maeno S."/>
            <person name="Kumar H."/>
            <person name="Shiwa Y."/>
            <person name="Okada S."/>
            <person name="Yoshikawa H."/>
            <person name="Dicks L."/>
            <person name="Nakagawa J."/>
            <person name="Arita M."/>
        </authorList>
    </citation>
    <scope>NUCLEOTIDE SEQUENCE [LARGE SCALE GENOMIC DNA]</scope>
    <source>
        <strain evidence="4 5">DSM 15468</strain>
    </source>
</reference>
<feature type="coiled-coil region" evidence="1">
    <location>
        <begin position="1200"/>
        <end position="1253"/>
    </location>
</feature>
<dbReference type="EMBL" id="DF968069">
    <property type="protein sequence ID" value="GAP03391.1"/>
    <property type="molecule type" value="Genomic_DNA"/>
</dbReference>
<sequence length="1643" mass="172486">MGAGTQIVIDAPKYFNVGARDATYGSKFAGDGSWNSAIYNFGANASLTINNADVQAFESYQSSTTTPTQNLVRGGTLVVNRNGATMLNRAGNAVHNTGAGTTRELLAQNDGLGQVFVEYIDQNGQMIRKVQVPLTADNVVGQRILLNGTEYAINQMPDGYMWALGSEIPTTAANDAQSGGDPTTADDNGDKSGQPTVAIIPDSQFTNTYKIYVYGKPETVQYQYVDENTHKVVPGPLGQTGTEDAQGLATANYGHTIDWTNSYYTATNVPNGYHYDQSNKDQPGQMTVSDNNNLVTIYIAGNSQNITPIYQTKDGQTITPDQSQTIDGITGQTLLSLPQPSASGYAIYQTLVNGAVVDPTQPYTFGPDDTITFVYQTNADRIADLTAQIEDAETAANTVINNDQTLSTKEKGTQTSRTAAIRQSALIDLNNTTGNGLNDIAKTAIANIQAVHMSNLPVDQQQANLLKKLSALAQQTKTSISTDKTILDANRGGQSDNVDTDAAAGLKAISAATDIDSIDDAYDTYSQKIAADHQSGDPIATQQANALKSINQSAQNVINAIQNDPTLDSSQQANQVGLVNADKNSAINAVNQAVNADQIATQVNNSTSFATHHTQGESVANRQADAKAIVDGLVVTAKQKISNDTGLNDAQKAQQNQNLTEAANVMYTAINQATTADQINAAQNNQSNQQAITKAYVPAATSLSQQQQNAQAQVADWAKTITGQIQSDTSLESTTQNAQVGQVKGLAAQVAGQITKTEDAQQLLNLLAGTQSGVSVHDQLVALHVPGTALSDRINQAKTALQVEAQKISALISKDQTLLETNRSSQLNNISTYLNTANTSITNSANADAVNQNLADDLKNLDAIYVPGDPISTQQQNAIKKLAAKAADVQQNKIGADTNLNNAQKQYQNGLINQVVAAATTDINSKTTAQTIWDREVQAEQTVAAQYEAGSIIQSAQQAALTTLQQANTNVTANINGETTLSNVEKQQQLAQLAVDYQAAQGNVNTAISSAAATAAGTSGQTTMSGDFHTGKAVADRQTDADANLQQTYKQIVAAISGDVTLTTADKNQQGSAAQSAYNRAVSAVNSATTAQAVIDQLTSGNTAITATYKTGANLDDQRGTAKGQLDSENARILAAINTDPTLLSSDRASQKGTLATAYGNAVSALNRATDAQGILDAEQAGITSIDGTHQSLTSVADRKQAAQKALDQENGRVQQLINDDASLLTSAKNNQLAQLLQAYQQAQSNINQAQDADSVLSAQTTGVNSLAPNHTSGTPFAQQQTSAEQAITDAQSTADQAVDGDASLLTTEKAAQKQIIDDAASQAQSKLQVATTAQTLVDVTTPALTTINGAHQTGQDVTGRRNNALAALQAENQKIANAITADPNLLTSEQNSQLANLATAYKAAQDALAATSAPDAQNIVDALTTDLSRIDAQHTAGQMTLAARIADAQSQLQNQNSSVASAVQTDPTLTTSEQNTQTATVNQAYTAANNQVGVDTTAQAVANDLASGLTAISNSHKSGESLSKQQEDRINQLKTQDGTAKSTITSDPTLLTQEQNTQTEQVDTYYQNAVSEIQAAQNAQSVLTIYNSAVTQINGVHQTGVSLESQKDGALAKLKAVNDQTNTAITSEPTLTTAQQAAEVAS</sequence>
<evidence type="ECO:0000256" key="1">
    <source>
        <dbReference type="SAM" id="Coils"/>
    </source>
</evidence>
<keyword evidence="5" id="KW-1185">Reference proteome</keyword>
<proteinExistence type="predicted"/>
<evidence type="ECO:0000259" key="3">
    <source>
        <dbReference type="Pfam" id="PF07564"/>
    </source>
</evidence>
<organism evidence="4 5">
    <name type="scientific">Fructobacillus pseudoficulneus</name>
    <dbReference type="NCBI Taxonomy" id="220714"/>
    <lineage>
        <taxon>Bacteria</taxon>
        <taxon>Bacillati</taxon>
        <taxon>Bacillota</taxon>
        <taxon>Bacilli</taxon>
        <taxon>Lactobacillales</taxon>
        <taxon>Lactobacillaceae</taxon>
        <taxon>Fructobacillus</taxon>
    </lineage>
</organism>
<dbReference type="Proteomes" id="UP000061227">
    <property type="component" value="Unassembled WGS sequence"/>
</dbReference>
<protein>
    <submittedName>
        <fullName evidence="4">LPXTG-motif protein cell wall anchor domain protein</fullName>
    </submittedName>
</protein>
<keyword evidence="1" id="KW-0175">Coiled coil</keyword>
<accession>A0A3F3GVL4</accession>
<dbReference type="Pfam" id="PF07564">
    <property type="entry name" value="DUF1542"/>
    <property type="match status" value="1"/>
</dbReference>
<dbReference type="InterPro" id="IPR011439">
    <property type="entry name" value="DUF1542"/>
</dbReference>
<feature type="region of interest" description="Disordered" evidence="2">
    <location>
        <begin position="171"/>
        <end position="195"/>
    </location>
</feature>
<feature type="domain" description="DUF1542" evidence="3">
    <location>
        <begin position="1199"/>
        <end position="1268"/>
    </location>
</feature>